<accession>A0A1I5VMV6</accession>
<proteinExistence type="predicted"/>
<dbReference type="AlphaFoldDB" id="A0A1I5VMV6"/>
<organism evidence="1 2">
    <name type="scientific">Parafilimonas terrae</name>
    <dbReference type="NCBI Taxonomy" id="1465490"/>
    <lineage>
        <taxon>Bacteria</taxon>
        <taxon>Pseudomonadati</taxon>
        <taxon>Bacteroidota</taxon>
        <taxon>Chitinophagia</taxon>
        <taxon>Chitinophagales</taxon>
        <taxon>Chitinophagaceae</taxon>
        <taxon>Parafilimonas</taxon>
    </lineage>
</organism>
<dbReference type="EMBL" id="FOXQ01000005">
    <property type="protein sequence ID" value="SFQ08835.1"/>
    <property type="molecule type" value="Genomic_DNA"/>
</dbReference>
<evidence type="ECO:0000313" key="2">
    <source>
        <dbReference type="Proteomes" id="UP000199031"/>
    </source>
</evidence>
<dbReference type="STRING" id="1465490.SAMN05444277_10589"/>
<gene>
    <name evidence="1" type="ORF">SAMN05444277_10589</name>
</gene>
<keyword evidence="2" id="KW-1185">Reference proteome</keyword>
<sequence length="134" mass="15101">MPFTLKQLEPYNKIKRYVINYYDFMKKVSKALSTIPGPPEIDLNEPIGFYISKSEFDDFKTIADLKGFDSYLGLFGIDDNGNLTVCFVGADKSKKILDDYKDDPATYGVEKWSVKSSLTLASSPGDISDFLNKK</sequence>
<dbReference type="RefSeq" id="WP_090657840.1">
    <property type="nucleotide sequence ID" value="NZ_FOXQ01000005.1"/>
</dbReference>
<name>A0A1I5VMV6_9BACT</name>
<dbReference type="Proteomes" id="UP000199031">
    <property type="component" value="Unassembled WGS sequence"/>
</dbReference>
<protein>
    <submittedName>
        <fullName evidence="1">Uncharacterized protein</fullName>
    </submittedName>
</protein>
<evidence type="ECO:0000313" key="1">
    <source>
        <dbReference type="EMBL" id="SFQ08835.1"/>
    </source>
</evidence>
<reference evidence="1 2" key="1">
    <citation type="submission" date="2016-10" db="EMBL/GenBank/DDBJ databases">
        <authorList>
            <person name="de Groot N.N."/>
        </authorList>
    </citation>
    <scope>NUCLEOTIDE SEQUENCE [LARGE SCALE GENOMIC DNA]</scope>
    <source>
        <strain evidence="1 2">DSM 28286</strain>
    </source>
</reference>